<dbReference type="STRING" id="870435.A0A0C3K6J5"/>
<dbReference type="EMBL" id="KN831968">
    <property type="protein sequence ID" value="KIO05217.1"/>
    <property type="molecule type" value="Genomic_DNA"/>
</dbReference>
<dbReference type="HOGENOM" id="CLU_1619705_0_0_1"/>
<feature type="transmembrane region" description="Helical" evidence="1">
    <location>
        <begin position="99"/>
        <end position="120"/>
    </location>
</feature>
<gene>
    <name evidence="2" type="ORF">M404DRAFT_536101</name>
</gene>
<accession>A0A0C3K6J5</accession>
<reference evidence="3" key="2">
    <citation type="submission" date="2015-01" db="EMBL/GenBank/DDBJ databases">
        <title>Evolutionary Origins and Diversification of the Mycorrhizal Mutualists.</title>
        <authorList>
            <consortium name="DOE Joint Genome Institute"/>
            <consortium name="Mycorrhizal Genomics Consortium"/>
            <person name="Kohler A."/>
            <person name="Kuo A."/>
            <person name="Nagy L.G."/>
            <person name="Floudas D."/>
            <person name="Copeland A."/>
            <person name="Barry K.W."/>
            <person name="Cichocki N."/>
            <person name="Veneault-Fourrey C."/>
            <person name="LaButti K."/>
            <person name="Lindquist E.A."/>
            <person name="Lipzen A."/>
            <person name="Lundell T."/>
            <person name="Morin E."/>
            <person name="Murat C."/>
            <person name="Riley R."/>
            <person name="Ohm R."/>
            <person name="Sun H."/>
            <person name="Tunlid A."/>
            <person name="Henrissat B."/>
            <person name="Grigoriev I.V."/>
            <person name="Hibbett D.S."/>
            <person name="Martin F."/>
        </authorList>
    </citation>
    <scope>NUCLEOTIDE SEQUENCE [LARGE SCALE GENOMIC DNA]</scope>
    <source>
        <strain evidence="3">Marx 270</strain>
    </source>
</reference>
<name>A0A0C3K6J5_PISTI</name>
<sequence>MGTSEACIRDFIPRQPVSRVFLNNRTGSDVTCRYVTRGSAYLSLRVSVLSYSNISQFLCPQRCVQYIHYRQVLLFVNQTIVCILFMIRTYALYGRSKRLLVFFLLTSLALASPVVCSLVGQQATSATNVPGCQMIYNTNTFALFSPSSSQIMLTTAYATTTTAV</sequence>
<evidence type="ECO:0000256" key="1">
    <source>
        <dbReference type="SAM" id="Phobius"/>
    </source>
</evidence>
<reference evidence="2 3" key="1">
    <citation type="submission" date="2014-04" db="EMBL/GenBank/DDBJ databases">
        <authorList>
            <consortium name="DOE Joint Genome Institute"/>
            <person name="Kuo A."/>
            <person name="Kohler A."/>
            <person name="Costa M.D."/>
            <person name="Nagy L.G."/>
            <person name="Floudas D."/>
            <person name="Copeland A."/>
            <person name="Barry K.W."/>
            <person name="Cichocki N."/>
            <person name="Veneault-Fourrey C."/>
            <person name="LaButti K."/>
            <person name="Lindquist E.A."/>
            <person name="Lipzen A."/>
            <person name="Lundell T."/>
            <person name="Morin E."/>
            <person name="Murat C."/>
            <person name="Sun H."/>
            <person name="Tunlid A."/>
            <person name="Henrissat B."/>
            <person name="Grigoriev I.V."/>
            <person name="Hibbett D.S."/>
            <person name="Martin F."/>
            <person name="Nordberg H.P."/>
            <person name="Cantor M.N."/>
            <person name="Hua S.X."/>
        </authorList>
    </citation>
    <scope>NUCLEOTIDE SEQUENCE [LARGE SCALE GENOMIC DNA]</scope>
    <source>
        <strain evidence="2 3">Marx 270</strain>
    </source>
</reference>
<evidence type="ECO:0000313" key="3">
    <source>
        <dbReference type="Proteomes" id="UP000054217"/>
    </source>
</evidence>
<dbReference type="InParanoid" id="A0A0C3K6J5"/>
<protein>
    <submittedName>
        <fullName evidence="2">Uncharacterized protein</fullName>
    </submittedName>
</protein>
<keyword evidence="1" id="KW-1133">Transmembrane helix</keyword>
<dbReference type="OrthoDB" id="2686513at2759"/>
<dbReference type="Proteomes" id="UP000054217">
    <property type="component" value="Unassembled WGS sequence"/>
</dbReference>
<organism evidence="2 3">
    <name type="scientific">Pisolithus tinctorius Marx 270</name>
    <dbReference type="NCBI Taxonomy" id="870435"/>
    <lineage>
        <taxon>Eukaryota</taxon>
        <taxon>Fungi</taxon>
        <taxon>Dikarya</taxon>
        <taxon>Basidiomycota</taxon>
        <taxon>Agaricomycotina</taxon>
        <taxon>Agaricomycetes</taxon>
        <taxon>Agaricomycetidae</taxon>
        <taxon>Boletales</taxon>
        <taxon>Sclerodermatineae</taxon>
        <taxon>Pisolithaceae</taxon>
        <taxon>Pisolithus</taxon>
    </lineage>
</organism>
<keyword evidence="3" id="KW-1185">Reference proteome</keyword>
<proteinExistence type="predicted"/>
<dbReference type="AlphaFoldDB" id="A0A0C3K6J5"/>
<keyword evidence="1" id="KW-0812">Transmembrane</keyword>
<evidence type="ECO:0000313" key="2">
    <source>
        <dbReference type="EMBL" id="KIO05217.1"/>
    </source>
</evidence>
<keyword evidence="1" id="KW-0472">Membrane</keyword>
<feature type="transmembrane region" description="Helical" evidence="1">
    <location>
        <begin position="72"/>
        <end position="93"/>
    </location>
</feature>